<feature type="signal peptide" evidence="2">
    <location>
        <begin position="1"/>
        <end position="25"/>
    </location>
</feature>
<keyword evidence="2" id="KW-0732">Signal</keyword>
<evidence type="ECO:0000313" key="3">
    <source>
        <dbReference type="EMBL" id="MFK2824329.1"/>
    </source>
</evidence>
<dbReference type="RefSeq" id="WP_404314579.1">
    <property type="nucleotide sequence ID" value="NZ_JAUIYO010000001.1"/>
</dbReference>
<keyword evidence="1" id="KW-0812">Transmembrane</keyword>
<accession>A0ABW8I6G3</accession>
<name>A0ABW8I6G3_9BACI</name>
<dbReference type="NCBIfam" id="TIGR02829">
    <property type="entry name" value="spore_III_AE"/>
    <property type="match status" value="1"/>
</dbReference>
<keyword evidence="1" id="KW-1133">Transmembrane helix</keyword>
<proteinExistence type="predicted"/>
<feature type="transmembrane region" description="Helical" evidence="1">
    <location>
        <begin position="367"/>
        <end position="388"/>
    </location>
</feature>
<feature type="transmembrane region" description="Helical" evidence="1">
    <location>
        <begin position="212"/>
        <end position="229"/>
    </location>
</feature>
<dbReference type="EMBL" id="JAUIYO010000001">
    <property type="protein sequence ID" value="MFK2824329.1"/>
    <property type="molecule type" value="Genomic_DNA"/>
</dbReference>
<evidence type="ECO:0000313" key="4">
    <source>
        <dbReference type="Proteomes" id="UP001619911"/>
    </source>
</evidence>
<feature type="transmembrane region" description="Helical" evidence="1">
    <location>
        <begin position="177"/>
        <end position="200"/>
    </location>
</feature>
<feature type="transmembrane region" description="Helical" evidence="1">
    <location>
        <begin position="136"/>
        <end position="157"/>
    </location>
</feature>
<dbReference type="InterPro" id="IPR014194">
    <property type="entry name" value="Spore_III_AE"/>
</dbReference>
<sequence>MMRLCQKIALLLVMLLFFTVDSIQAESTEENDVNIGAVAEEQLGQLGVDDLSLYWDQLLKTYGQYLPEAERQPFTNLFKEGQAFSIEAWAKGLLSFVFHELFANGKLLGTLILLTVFSVFLQILQNAFEQGTVSKTAYGIILIVLLILALNSFRLAMDYAMEAVDQMVQFLLALMPILLALLASTGGAVSAAVFHPFLLFFMNISGLVIQKVVLPLLFFSTLLSVVSLFSENYKATKLADLLRQWSVFLLSAFMAVYLAIVSIQGSAAAVADGLAIRTAKFFAGNFIPVVGKMFTEAADTIMSASLLLKNTVGIAGAGILLLIVAFPALKILALVIVYRVAGAILQPLGDETITDCLEIIGKNMTYVFASLVIVSFMFLLSIVILVAASNVTMMIR</sequence>
<feature type="transmembrane region" description="Helical" evidence="1">
    <location>
        <begin position="249"/>
        <end position="271"/>
    </location>
</feature>
<evidence type="ECO:0000256" key="1">
    <source>
        <dbReference type="SAM" id="Phobius"/>
    </source>
</evidence>
<evidence type="ECO:0000256" key="2">
    <source>
        <dbReference type="SAM" id="SignalP"/>
    </source>
</evidence>
<feature type="transmembrane region" description="Helical" evidence="1">
    <location>
        <begin position="107"/>
        <end position="124"/>
    </location>
</feature>
<feature type="transmembrane region" description="Helical" evidence="1">
    <location>
        <begin position="312"/>
        <end position="338"/>
    </location>
</feature>
<dbReference type="Pfam" id="PF09546">
    <property type="entry name" value="Spore_III_AE"/>
    <property type="match status" value="1"/>
</dbReference>
<reference evidence="3 4" key="1">
    <citation type="submission" date="2023-07" db="EMBL/GenBank/DDBJ databases">
        <title>Bacillus lucianemedeirus sp. nov, a new species isolated from an immunobiological production facility.</title>
        <authorList>
            <person name="Costa L.V."/>
            <person name="Miranda R.V.S.L."/>
            <person name="Brandao M.L.L."/>
            <person name="Reis C.M.F."/>
            <person name="Frazao A.M."/>
            <person name="Cruz F.V."/>
            <person name="Baio P.V.P."/>
            <person name="Veras J.F.C."/>
            <person name="Ramos J.N."/>
            <person name="Vieira V."/>
        </authorList>
    </citation>
    <scope>NUCLEOTIDE SEQUENCE [LARGE SCALE GENOMIC DNA]</scope>
    <source>
        <strain evidence="3 4">B190/17</strain>
    </source>
</reference>
<gene>
    <name evidence="3" type="primary">spoIIIAE</name>
    <name evidence="3" type="ORF">QYG89_01290</name>
</gene>
<keyword evidence="4" id="KW-1185">Reference proteome</keyword>
<dbReference type="Proteomes" id="UP001619911">
    <property type="component" value="Unassembled WGS sequence"/>
</dbReference>
<feature type="chain" id="PRO_5045538270" evidence="2">
    <location>
        <begin position="26"/>
        <end position="396"/>
    </location>
</feature>
<comment type="caution">
    <text evidence="3">The sequence shown here is derived from an EMBL/GenBank/DDBJ whole genome shotgun (WGS) entry which is preliminary data.</text>
</comment>
<keyword evidence="1" id="KW-0472">Membrane</keyword>
<protein>
    <submittedName>
        <fullName evidence="3">Stage III sporulation protein AE</fullName>
    </submittedName>
</protein>
<organism evidence="3 4">
    <name type="scientific">Bacillus lumedeiriae</name>
    <dbReference type="NCBI Taxonomy" id="3058829"/>
    <lineage>
        <taxon>Bacteria</taxon>
        <taxon>Bacillati</taxon>
        <taxon>Bacillota</taxon>
        <taxon>Bacilli</taxon>
        <taxon>Bacillales</taxon>
        <taxon>Bacillaceae</taxon>
        <taxon>Bacillus</taxon>
    </lineage>
</organism>